<reference evidence="2 3" key="1">
    <citation type="submission" date="2018-05" db="EMBL/GenBank/DDBJ databases">
        <title>Reference genomes for bee gut microbiota database.</title>
        <authorList>
            <person name="Ellegaard K.M."/>
        </authorList>
    </citation>
    <scope>NUCLEOTIDE SEQUENCE [LARGE SCALE GENOMIC DNA]</scope>
    <source>
        <strain evidence="2 3">ESL0200</strain>
    </source>
</reference>
<name>A0A318M4S7_9BIFI</name>
<comment type="caution">
    <text evidence="2">The sequence shown here is derived from an EMBL/GenBank/DDBJ whole genome shotgun (WGS) entry which is preliminary data.</text>
</comment>
<evidence type="ECO:0000313" key="2">
    <source>
        <dbReference type="EMBL" id="PXY81423.1"/>
    </source>
</evidence>
<organism evidence="2 3">
    <name type="scientific">Bifidobacterium asteroides</name>
    <dbReference type="NCBI Taxonomy" id="1684"/>
    <lineage>
        <taxon>Bacteria</taxon>
        <taxon>Bacillati</taxon>
        <taxon>Actinomycetota</taxon>
        <taxon>Actinomycetes</taxon>
        <taxon>Bifidobacteriales</taxon>
        <taxon>Bifidobacteriaceae</taxon>
        <taxon>Bifidobacterium</taxon>
    </lineage>
</organism>
<gene>
    <name evidence="2" type="ORF">DKK75_06655</name>
</gene>
<protein>
    <submittedName>
        <fullName evidence="2">Uncharacterized protein</fullName>
    </submittedName>
</protein>
<accession>A0A318M4S7</accession>
<dbReference type="Proteomes" id="UP000247744">
    <property type="component" value="Unassembled WGS sequence"/>
</dbReference>
<sequence length="129" mass="14599">MTMITIAEYAAMHGRAEVSVRQMASRGGLRTARKKGRNWMVDSEEPYPDRRRRMSVAPTREGMDAQQRRHKLKIAQAQQYSRAGELDGAFAANSNRIPAELADQLTPEQLGWIMDLLADAYTDGQRHPD</sequence>
<proteinExistence type="predicted"/>
<evidence type="ECO:0000256" key="1">
    <source>
        <dbReference type="SAM" id="MobiDB-lite"/>
    </source>
</evidence>
<dbReference type="OrthoDB" id="26294at2"/>
<dbReference type="EMBL" id="QGLL01000009">
    <property type="protein sequence ID" value="PXY81423.1"/>
    <property type="molecule type" value="Genomic_DNA"/>
</dbReference>
<evidence type="ECO:0000313" key="3">
    <source>
        <dbReference type="Proteomes" id="UP000247744"/>
    </source>
</evidence>
<dbReference type="AlphaFoldDB" id="A0A318M4S7"/>
<feature type="region of interest" description="Disordered" evidence="1">
    <location>
        <begin position="42"/>
        <end position="67"/>
    </location>
</feature>
<dbReference type="RefSeq" id="WP_110452651.1">
    <property type="nucleotide sequence ID" value="NZ_QGLL01000009.1"/>
</dbReference>